<dbReference type="KEGG" id="gbr:Gbro_4306"/>
<evidence type="ECO:0000313" key="2">
    <source>
        <dbReference type="Proteomes" id="UP000001219"/>
    </source>
</evidence>
<dbReference type="Gene3D" id="3.40.50.1820">
    <property type="entry name" value="alpha/beta hydrolase"/>
    <property type="match status" value="1"/>
</dbReference>
<sequence length="166" mass="17859">MPRRLLFVHGAGGEDEDRPLAHAFGDRLDATLDYPVIPADDMSLPTWAAAIRDRLTGLGASDLVIAHSFGASVLLHVLAAESRVWPPVVALAMPDWGPDGWDVADYAFDGPEPSATLTLHHCRDDAEVPFEHLALNAARLPSARVVTHDTGGHQFDGQVGRVIAQM</sequence>
<evidence type="ECO:0000313" key="1">
    <source>
        <dbReference type="EMBL" id="ACY23450.1"/>
    </source>
</evidence>
<accession>D0L5W4</accession>
<dbReference type="Proteomes" id="UP000001219">
    <property type="component" value="Chromosome"/>
</dbReference>
<dbReference type="EMBL" id="CP001802">
    <property type="protein sequence ID" value="ACY23450.1"/>
    <property type="molecule type" value="Genomic_DNA"/>
</dbReference>
<proteinExistence type="predicted"/>
<dbReference type="RefSeq" id="WP_012835940.1">
    <property type="nucleotide sequence ID" value="NC_013441.1"/>
</dbReference>
<dbReference type="eggNOG" id="COG1075">
    <property type="taxonomic scope" value="Bacteria"/>
</dbReference>
<evidence type="ECO:0008006" key="3">
    <source>
        <dbReference type="Google" id="ProtNLM"/>
    </source>
</evidence>
<dbReference type="OrthoDB" id="8894777at2"/>
<dbReference type="HOGENOM" id="CLU_092797_0_0_11"/>
<dbReference type="STRING" id="526226.Gbro_4306"/>
<organism evidence="1 2">
    <name type="scientific">Gordonia bronchialis (strain ATCC 25592 / DSM 43247 / BCRC 13721 / JCM 3198 / KCTC 3076 / NBRC 16047 / NCTC 10667)</name>
    <name type="common">Rhodococcus bronchialis</name>
    <dbReference type="NCBI Taxonomy" id="526226"/>
    <lineage>
        <taxon>Bacteria</taxon>
        <taxon>Bacillati</taxon>
        <taxon>Actinomycetota</taxon>
        <taxon>Actinomycetes</taxon>
        <taxon>Mycobacteriales</taxon>
        <taxon>Gordoniaceae</taxon>
        <taxon>Gordonia</taxon>
    </lineage>
</organism>
<name>D0L5W4_GORB4</name>
<dbReference type="AlphaFoldDB" id="D0L5W4"/>
<protein>
    <recommendedName>
        <fullName evidence="3">Alpha/beta hydrolase</fullName>
    </recommendedName>
</protein>
<reference evidence="2" key="1">
    <citation type="submission" date="2009-10" db="EMBL/GenBank/DDBJ databases">
        <title>The complete chromosome of Gordonia bronchialis DSM 43247.</title>
        <authorList>
            <consortium name="US DOE Joint Genome Institute (JGI-PGF)"/>
            <person name="Lucas S."/>
            <person name="Copeland A."/>
            <person name="Lapidus A."/>
            <person name="Glavina del Rio T."/>
            <person name="Dalin E."/>
            <person name="Tice H."/>
            <person name="Bruce D."/>
            <person name="Goodwin L."/>
            <person name="Pitluck S."/>
            <person name="Kyrpides N."/>
            <person name="Mavromatis K."/>
            <person name="Ivanova N."/>
            <person name="Ovchinnikova G."/>
            <person name="Saunders E."/>
            <person name="Brettin T."/>
            <person name="Detter J.C."/>
            <person name="Han C."/>
            <person name="Larimer F."/>
            <person name="Land M."/>
            <person name="Hauser L."/>
            <person name="Markowitz V."/>
            <person name="Cheng J.-F."/>
            <person name="Hugenholtz P."/>
            <person name="Woyke T."/>
            <person name="Wu D."/>
            <person name="Jando M."/>
            <person name="Schneider S."/>
            <person name="Goeker M."/>
            <person name="Klenk H.-P."/>
            <person name="Eisen J.A."/>
        </authorList>
    </citation>
    <scope>NUCLEOTIDE SEQUENCE [LARGE SCALE GENOMIC DNA]</scope>
    <source>
        <strain evidence="2">ATCC 25592 / DSM 43247 / BCRC 13721 / JCM 3198 / KCTC 3076 / NBRC 16047 / NCTC 10667</strain>
    </source>
</reference>
<dbReference type="InterPro" id="IPR029058">
    <property type="entry name" value="AB_hydrolase_fold"/>
</dbReference>
<keyword evidence="2" id="KW-1185">Reference proteome</keyword>
<gene>
    <name evidence="1" type="ordered locus">Gbro_4306</name>
</gene>
<reference evidence="1 2" key="2">
    <citation type="journal article" date="2010" name="Stand. Genomic Sci.">
        <title>Complete genome sequence of Gordonia bronchialis type strain (3410).</title>
        <authorList>
            <person name="Ivanova N."/>
            <person name="Sikorski J."/>
            <person name="Jando M."/>
            <person name="Lapidus A."/>
            <person name="Nolan M."/>
            <person name="Lucas S."/>
            <person name="Del Rio T.G."/>
            <person name="Tice H."/>
            <person name="Copeland A."/>
            <person name="Cheng J.F."/>
            <person name="Chen F."/>
            <person name="Bruce D."/>
            <person name="Goodwin L."/>
            <person name="Pitluck S."/>
            <person name="Mavromatis K."/>
            <person name="Ovchinnikova G."/>
            <person name="Pati A."/>
            <person name="Chen A."/>
            <person name="Palaniappan K."/>
            <person name="Land M."/>
            <person name="Hauser L."/>
            <person name="Chang Y.J."/>
            <person name="Jeffries C.D."/>
            <person name="Chain P."/>
            <person name="Saunders E."/>
            <person name="Han C."/>
            <person name="Detter J.C."/>
            <person name="Brettin T."/>
            <person name="Rohde M."/>
            <person name="Goker M."/>
            <person name="Bristow J."/>
            <person name="Eisen J.A."/>
            <person name="Markowitz V."/>
            <person name="Hugenholtz P."/>
            <person name="Klenk H.P."/>
            <person name="Kyrpides N.C."/>
        </authorList>
    </citation>
    <scope>NUCLEOTIDE SEQUENCE [LARGE SCALE GENOMIC DNA]</scope>
    <source>
        <strain evidence="2">ATCC 25592 / DSM 43247 / BCRC 13721 / JCM 3198 / KCTC 3076 / NBRC 16047 / NCTC 10667</strain>
    </source>
</reference>
<dbReference type="SUPFAM" id="SSF53474">
    <property type="entry name" value="alpha/beta-Hydrolases"/>
    <property type="match status" value="1"/>
</dbReference>